<keyword evidence="3" id="KW-1003">Cell membrane</keyword>
<feature type="domain" description="Type II secretion system protein GspC N-terminal" evidence="11">
    <location>
        <begin position="54"/>
        <end position="186"/>
    </location>
</feature>
<evidence type="ECO:0000256" key="3">
    <source>
        <dbReference type="ARBA" id="ARBA00022475"/>
    </source>
</evidence>
<evidence type="ECO:0000256" key="7">
    <source>
        <dbReference type="ARBA" id="ARBA00022989"/>
    </source>
</evidence>
<evidence type="ECO:0000313" key="12">
    <source>
        <dbReference type="EMBL" id="NLW34673.1"/>
    </source>
</evidence>
<evidence type="ECO:0000256" key="5">
    <source>
        <dbReference type="ARBA" id="ARBA00022692"/>
    </source>
</evidence>
<gene>
    <name evidence="12" type="ORF">GXY80_04205</name>
</gene>
<accession>A0A971M2R1</accession>
<comment type="caution">
    <text evidence="12">The sequence shown here is derived from an EMBL/GenBank/DDBJ whole genome shotgun (WGS) entry which is preliminary data.</text>
</comment>
<reference evidence="12" key="2">
    <citation type="submission" date="2020-01" db="EMBL/GenBank/DDBJ databases">
        <authorList>
            <person name="Campanaro S."/>
        </authorList>
    </citation>
    <scope>NUCLEOTIDE SEQUENCE</scope>
    <source>
        <strain evidence="12">AS06rmzACSIP_7</strain>
    </source>
</reference>
<dbReference type="GO" id="GO:0005886">
    <property type="term" value="C:plasma membrane"/>
    <property type="evidence" value="ECO:0007669"/>
    <property type="project" value="UniProtKB-SubCell"/>
</dbReference>
<feature type="transmembrane region" description="Helical" evidence="10">
    <location>
        <begin position="30"/>
        <end position="52"/>
    </location>
</feature>
<organism evidence="12 13">
    <name type="scientific">Syntrophorhabdus aromaticivorans</name>
    <dbReference type="NCBI Taxonomy" id="328301"/>
    <lineage>
        <taxon>Bacteria</taxon>
        <taxon>Pseudomonadati</taxon>
        <taxon>Thermodesulfobacteriota</taxon>
        <taxon>Syntrophorhabdia</taxon>
        <taxon>Syntrophorhabdales</taxon>
        <taxon>Syntrophorhabdaceae</taxon>
        <taxon>Syntrophorhabdus</taxon>
    </lineage>
</organism>
<dbReference type="InterPro" id="IPR024961">
    <property type="entry name" value="T2SS_GspC_N"/>
</dbReference>
<evidence type="ECO:0000256" key="2">
    <source>
        <dbReference type="ARBA" id="ARBA00022448"/>
    </source>
</evidence>
<evidence type="ECO:0000256" key="6">
    <source>
        <dbReference type="ARBA" id="ARBA00022927"/>
    </source>
</evidence>
<evidence type="ECO:0000313" key="13">
    <source>
        <dbReference type="Proteomes" id="UP000777265"/>
    </source>
</evidence>
<keyword evidence="7 10" id="KW-1133">Transmembrane helix</keyword>
<feature type="region of interest" description="Disordered" evidence="9">
    <location>
        <begin position="197"/>
        <end position="216"/>
    </location>
</feature>
<keyword evidence="8 10" id="KW-0472">Membrane</keyword>
<dbReference type="GO" id="GO:0015031">
    <property type="term" value="P:protein transport"/>
    <property type="evidence" value="ECO:0007669"/>
    <property type="project" value="UniProtKB-KW"/>
</dbReference>
<dbReference type="Pfam" id="PF11356">
    <property type="entry name" value="T2SSC"/>
    <property type="match status" value="1"/>
</dbReference>
<feature type="compositionally biased region" description="Polar residues" evidence="9">
    <location>
        <begin position="202"/>
        <end position="216"/>
    </location>
</feature>
<evidence type="ECO:0000259" key="11">
    <source>
        <dbReference type="Pfam" id="PF11356"/>
    </source>
</evidence>
<dbReference type="Gene3D" id="2.30.30.830">
    <property type="match status" value="1"/>
</dbReference>
<reference evidence="12" key="1">
    <citation type="journal article" date="2020" name="Biotechnol. Biofuels">
        <title>New insights from the biogas microbiome by comprehensive genome-resolved metagenomics of nearly 1600 species originating from multiple anaerobic digesters.</title>
        <authorList>
            <person name="Campanaro S."/>
            <person name="Treu L."/>
            <person name="Rodriguez-R L.M."/>
            <person name="Kovalovszki A."/>
            <person name="Ziels R.M."/>
            <person name="Maus I."/>
            <person name="Zhu X."/>
            <person name="Kougias P.G."/>
            <person name="Basile A."/>
            <person name="Luo G."/>
            <person name="Schluter A."/>
            <person name="Konstantinidis K.T."/>
            <person name="Angelidaki I."/>
        </authorList>
    </citation>
    <scope>NUCLEOTIDE SEQUENCE</scope>
    <source>
        <strain evidence="12">AS06rmzACSIP_7</strain>
    </source>
</reference>
<evidence type="ECO:0000256" key="10">
    <source>
        <dbReference type="SAM" id="Phobius"/>
    </source>
</evidence>
<protein>
    <recommendedName>
        <fullName evidence="11">Type II secretion system protein GspC N-terminal domain-containing protein</fullName>
    </recommendedName>
</protein>
<evidence type="ECO:0000256" key="9">
    <source>
        <dbReference type="SAM" id="MobiDB-lite"/>
    </source>
</evidence>
<proteinExistence type="predicted"/>
<keyword evidence="5 10" id="KW-0812">Transmembrane</keyword>
<comment type="subcellular location">
    <subcellularLocation>
        <location evidence="1">Cell inner membrane</location>
    </subcellularLocation>
</comment>
<keyword evidence="4" id="KW-0997">Cell inner membrane</keyword>
<dbReference type="Proteomes" id="UP000777265">
    <property type="component" value="Unassembled WGS sequence"/>
</dbReference>
<evidence type="ECO:0000256" key="4">
    <source>
        <dbReference type="ARBA" id="ARBA00022519"/>
    </source>
</evidence>
<evidence type="ECO:0000256" key="1">
    <source>
        <dbReference type="ARBA" id="ARBA00004533"/>
    </source>
</evidence>
<evidence type="ECO:0000256" key="8">
    <source>
        <dbReference type="ARBA" id="ARBA00023136"/>
    </source>
</evidence>
<dbReference type="AlphaFoldDB" id="A0A971M2R1"/>
<keyword evidence="2" id="KW-0813">Transport</keyword>
<dbReference type="EMBL" id="JAAYEE010000073">
    <property type="protein sequence ID" value="NLW34673.1"/>
    <property type="molecule type" value="Genomic_DNA"/>
</dbReference>
<keyword evidence="6" id="KW-0653">Protein transport</keyword>
<sequence length="216" mass="24226">MVLRLHGTLWRAEADHGIYMTIDEKLFKNIVFPSALSVFFTVIVSLVLLMLINSSFMRMPLTSGIPPAKPANTHRTAGQTGSEPNYDVIGERNLFRAKLQMELPKPKTKEEIEEEVFVNTIQNYSLKGVWVGTNKRDNFAFIDKGPEKGVWIHRNGDRLEGEIILADIRPNAVLMTRGGLGATLTLFTKGFVRTQVKKTDTKPGNTQGKVRATNNR</sequence>
<name>A0A971M2R1_9BACT</name>